<protein>
    <submittedName>
        <fullName evidence="1">Uncharacterized protein</fullName>
    </submittedName>
</protein>
<evidence type="ECO:0000313" key="1">
    <source>
        <dbReference type="EMBL" id="KAL3957194.1"/>
    </source>
</evidence>
<organism evidence="1 2">
    <name type="scientific">Purpureocillium lilacinum</name>
    <name type="common">Paecilomyces lilacinus</name>
    <dbReference type="NCBI Taxonomy" id="33203"/>
    <lineage>
        <taxon>Eukaryota</taxon>
        <taxon>Fungi</taxon>
        <taxon>Dikarya</taxon>
        <taxon>Ascomycota</taxon>
        <taxon>Pezizomycotina</taxon>
        <taxon>Sordariomycetes</taxon>
        <taxon>Hypocreomycetidae</taxon>
        <taxon>Hypocreales</taxon>
        <taxon>Ophiocordycipitaceae</taxon>
        <taxon>Purpureocillium</taxon>
    </lineage>
</organism>
<evidence type="ECO:0000313" key="2">
    <source>
        <dbReference type="Proteomes" id="UP001638806"/>
    </source>
</evidence>
<comment type="caution">
    <text evidence="1">The sequence shown here is derived from an EMBL/GenBank/DDBJ whole genome shotgun (WGS) entry which is preliminary data.</text>
</comment>
<reference evidence="1" key="1">
    <citation type="submission" date="2024-12" db="EMBL/GenBank/DDBJ databases">
        <title>Comparative genomics and development of molecular markers within Purpureocillium lilacinum and among Purpureocillium species.</title>
        <authorList>
            <person name="Yeh Z.-Y."/>
            <person name="Ni N.-T."/>
            <person name="Lo P.-H."/>
            <person name="Mushyakhwo K."/>
            <person name="Lin C.-F."/>
            <person name="Nai Y.-S."/>
        </authorList>
    </citation>
    <scope>NUCLEOTIDE SEQUENCE</scope>
    <source>
        <strain evidence="1">NCHU-NPUST-175</strain>
    </source>
</reference>
<dbReference type="EMBL" id="JBGNUJ010000007">
    <property type="protein sequence ID" value="KAL3957194.1"/>
    <property type="molecule type" value="Genomic_DNA"/>
</dbReference>
<keyword evidence="2" id="KW-1185">Reference proteome</keyword>
<proteinExistence type="predicted"/>
<gene>
    <name evidence="1" type="ORF">ACCO45_007772</name>
</gene>
<sequence length="308" mass="33423">MRPSILLSCFLSATASSAAHRHSTCPNQSASLATMAHHQCSHNHHGHHHHHHVHSDENSDKTLGEKNKEHFDQVAATIFDTPWVAKLGEQVSRELRDNFAWFGVRANSAGSPTKMLDYACGSGIVSRVGHKSLWALSSDVSVIRGIDISSGMVTQYNTLAEKAGFSPETMRAVHGDLLDSNATPSAELATAEFNHFDLAVMSLALHHVSDVDAMIQSLADRLAVGGVLVIVDWMSEEAGSDWRFLESDDMPVRQTVSRMGFSEGALLETFEKAGLSGWGWRAFAEESEVPSKFGGSMRGFLARGVKGA</sequence>
<dbReference type="Proteomes" id="UP001638806">
    <property type="component" value="Unassembled WGS sequence"/>
</dbReference>
<accession>A0ACC4DNT2</accession>
<name>A0ACC4DNT2_PURLI</name>